<accession>A0ABS0Q7Q7</accession>
<gene>
    <name evidence="3" type="ORF">I7X13_11200</name>
</gene>
<feature type="signal peptide" evidence="2">
    <location>
        <begin position="1"/>
        <end position="21"/>
    </location>
</feature>
<feature type="compositionally biased region" description="Polar residues" evidence="1">
    <location>
        <begin position="473"/>
        <end position="483"/>
    </location>
</feature>
<organism evidence="3 4">
    <name type="scientific">Hymenobacter negativus</name>
    <dbReference type="NCBI Taxonomy" id="2795026"/>
    <lineage>
        <taxon>Bacteria</taxon>
        <taxon>Pseudomonadati</taxon>
        <taxon>Bacteroidota</taxon>
        <taxon>Cytophagia</taxon>
        <taxon>Cytophagales</taxon>
        <taxon>Hymenobacteraceae</taxon>
        <taxon>Hymenobacter</taxon>
    </lineage>
</organism>
<evidence type="ECO:0000313" key="3">
    <source>
        <dbReference type="EMBL" id="MBH8558617.1"/>
    </source>
</evidence>
<dbReference type="EMBL" id="JAEDAE010000004">
    <property type="protein sequence ID" value="MBH8558617.1"/>
    <property type="molecule type" value="Genomic_DNA"/>
</dbReference>
<feature type="region of interest" description="Disordered" evidence="1">
    <location>
        <begin position="473"/>
        <end position="519"/>
    </location>
</feature>
<evidence type="ECO:0000313" key="4">
    <source>
        <dbReference type="Proteomes" id="UP000625631"/>
    </source>
</evidence>
<evidence type="ECO:0008006" key="5">
    <source>
        <dbReference type="Google" id="ProtNLM"/>
    </source>
</evidence>
<comment type="caution">
    <text evidence="3">The sequence shown here is derived from an EMBL/GenBank/DDBJ whole genome shotgun (WGS) entry which is preliminary data.</text>
</comment>
<keyword evidence="4" id="KW-1185">Reference proteome</keyword>
<proteinExistence type="predicted"/>
<protein>
    <recommendedName>
        <fullName evidence="5">Right-handed parallel beta-helix repeat-containing protein</fullName>
    </recommendedName>
</protein>
<evidence type="ECO:0000256" key="2">
    <source>
        <dbReference type="SAM" id="SignalP"/>
    </source>
</evidence>
<dbReference type="RefSeq" id="WP_198075571.1">
    <property type="nucleotide sequence ID" value="NZ_JAEDAE010000004.1"/>
</dbReference>
<keyword evidence="2" id="KW-0732">Signal</keyword>
<dbReference type="Proteomes" id="UP000625631">
    <property type="component" value="Unassembled WGS sequence"/>
</dbReference>
<dbReference type="InterPro" id="IPR011050">
    <property type="entry name" value="Pectin_lyase_fold/virulence"/>
</dbReference>
<feature type="chain" id="PRO_5047210684" description="Right-handed parallel beta-helix repeat-containing protein" evidence="2">
    <location>
        <begin position="22"/>
        <end position="519"/>
    </location>
</feature>
<reference evidence="3 4" key="1">
    <citation type="submission" date="2020-12" db="EMBL/GenBank/DDBJ databases">
        <title>Hymenobacter sp.</title>
        <authorList>
            <person name="Kim M.K."/>
        </authorList>
    </citation>
    <scope>NUCLEOTIDE SEQUENCE [LARGE SCALE GENOMIC DNA]</scope>
    <source>
        <strain evidence="3 4">BT442</strain>
    </source>
</reference>
<dbReference type="SUPFAM" id="SSF51126">
    <property type="entry name" value="Pectin lyase-like"/>
    <property type="match status" value="1"/>
</dbReference>
<evidence type="ECO:0000256" key="1">
    <source>
        <dbReference type="SAM" id="MobiDB-lite"/>
    </source>
</evidence>
<sequence length="519" mass="56140">MRHLFSLLLVLSCLLSFLPGCEPKEDLVQTSGSLAFATDTVKFDTAFTTIQTVTKRLWVYNRNSGAVKTDVSLAGKLGTTYSLLINGDAGPSISGITIRGKDSLLVLVRAVLGDNGKDKPFLLEDQVNFRTNGNEQNVKVVAYGQNAYFHRADYITANTTWRTDKPHVIINANRVLNPQQPAVSFGVLVGEGVTLTIPKGARIYSHAGSYIQVNGTLRVNDDFVPGTGATDTVKAKNLNIVRFQGDRLEPFYADIPSQWGGIIFTGTSRNNSIRYAEIKNATFGALLYNRDALPTHPTLALSNTVFRNISGSNVSFANANPGTGGGVISYSGDVTATNCLFTNCGEYAMVGIGGTYDLNFCTVANYTPAFRRETSSLTFTNVDDALKNPPKLPTSVTIRNSIVWGSFEDELYLQNNADYLSNITVQNSLLRTKEYQATTDAVGKPGLALAARANIVNADPLFVRTSLTSSQPDYSLQAASPATSPRRPKAVGSPVPLRDLINLPRNNPSMPSLGAYEHK</sequence>
<name>A0ABS0Q7Q7_9BACT</name>